<evidence type="ECO:0000259" key="10">
    <source>
        <dbReference type="PROSITE" id="PS50850"/>
    </source>
</evidence>
<sequence>MERQLKPWPALWALVIGFFMILIDTTIVSVANPSIMKGLNLGTDYNAVIWVTSAYLLAYAVPLLITGRLGDRFGPKNMYLIGLVIFTLASAWCGFSGVMAGGGIGMLITARVVQGLGASLMTPQTMAVITRIFPPDRRGAAMGLWGAVAGVATLIGPLLGGVLVDWLGWEWIFFINVPVGVVAFILAVRLVPKLPTHTHAFDILGVVLSAVGMFLLVFGIQEGGTYNWGVIGDGPFSVWGLIIAGIVVLIAFVVWQALNKKEPLLPLPLFRDRNFSLSNGAITTVGFAVTCMALPLVFYFQTVRGLTPTQSALMLAPTAVFSGVLAPIMGRLIDKINPKFIATPGLVLFSLSLFLYSRMLTPDVSIWWLLIPSALMGIAMSGVWGPISAVTTRNLPMNQAGAGSGVFNTTRQIGAVLGSASISALITGRLAVDLPKAPSGAAPTATAGTELPSFLHAGFTQAMSEALLLPAAVAFLGALIVVWWAKPKPPAWGPRAEGAGRPAEAGQAGEPVAVGAVAGGGAEAAADDAAGAGVAAVAAAADPLEATGTAPAHGAHAASGPVDAARHGAHAAEPAADARRDGEEHHGIHAAPATD</sequence>
<dbReference type="CDD" id="cd17321">
    <property type="entry name" value="MFS_MMR_MDR_like"/>
    <property type="match status" value="1"/>
</dbReference>
<dbReference type="Gene3D" id="1.20.1250.20">
    <property type="entry name" value="MFS general substrate transporter like domains"/>
    <property type="match status" value="1"/>
</dbReference>
<keyword evidence="7 9" id="KW-0472">Membrane</keyword>
<dbReference type="PRINTS" id="PR01036">
    <property type="entry name" value="TCRTETB"/>
</dbReference>
<dbReference type="RefSeq" id="WP_179604494.1">
    <property type="nucleotide sequence ID" value="NZ_BAABEH010000001.1"/>
</dbReference>
<reference evidence="11 12" key="1">
    <citation type="submission" date="2020-07" db="EMBL/GenBank/DDBJ databases">
        <title>Sequencing the genomes of 1000 actinobacteria strains.</title>
        <authorList>
            <person name="Klenk H.-P."/>
        </authorList>
    </citation>
    <scope>NUCLEOTIDE SEQUENCE [LARGE SCALE GENOMIC DNA]</scope>
    <source>
        <strain evidence="11 12">DSM 15165</strain>
    </source>
</reference>
<feature type="transmembrane region" description="Helical" evidence="9">
    <location>
        <begin position="312"/>
        <end position="333"/>
    </location>
</feature>
<dbReference type="SUPFAM" id="SSF103473">
    <property type="entry name" value="MFS general substrate transporter"/>
    <property type="match status" value="1"/>
</dbReference>
<evidence type="ECO:0000256" key="3">
    <source>
        <dbReference type="ARBA" id="ARBA00022448"/>
    </source>
</evidence>
<feature type="transmembrane region" description="Helical" evidence="9">
    <location>
        <begin position="171"/>
        <end position="191"/>
    </location>
</feature>
<feature type="compositionally biased region" description="Basic and acidic residues" evidence="8">
    <location>
        <begin position="576"/>
        <end position="587"/>
    </location>
</feature>
<name>A0A853CP63_9MICO</name>
<feature type="transmembrane region" description="Helical" evidence="9">
    <location>
        <begin position="236"/>
        <end position="258"/>
    </location>
</feature>
<feature type="compositionally biased region" description="Low complexity" evidence="8">
    <location>
        <begin position="548"/>
        <end position="558"/>
    </location>
</feature>
<dbReference type="EMBL" id="JACCFL010000001">
    <property type="protein sequence ID" value="NYJ22447.1"/>
    <property type="molecule type" value="Genomic_DNA"/>
</dbReference>
<feature type="transmembrane region" description="Helical" evidence="9">
    <location>
        <begin position="78"/>
        <end position="100"/>
    </location>
</feature>
<comment type="subcellular location">
    <subcellularLocation>
        <location evidence="1">Cell membrane</location>
        <topology evidence="1">Multi-pass membrane protein</topology>
    </subcellularLocation>
</comment>
<dbReference type="InterPro" id="IPR020846">
    <property type="entry name" value="MFS_dom"/>
</dbReference>
<dbReference type="InterPro" id="IPR036259">
    <property type="entry name" value="MFS_trans_sf"/>
</dbReference>
<evidence type="ECO:0000256" key="6">
    <source>
        <dbReference type="ARBA" id="ARBA00022989"/>
    </source>
</evidence>
<evidence type="ECO:0000256" key="2">
    <source>
        <dbReference type="ARBA" id="ARBA00008537"/>
    </source>
</evidence>
<feature type="region of interest" description="Disordered" evidence="8">
    <location>
        <begin position="548"/>
        <end position="595"/>
    </location>
</feature>
<evidence type="ECO:0000256" key="8">
    <source>
        <dbReference type="SAM" id="MobiDB-lite"/>
    </source>
</evidence>
<comment type="caution">
    <text evidence="11">The sequence shown here is derived from an EMBL/GenBank/DDBJ whole genome shotgun (WGS) entry which is preliminary data.</text>
</comment>
<evidence type="ECO:0000256" key="7">
    <source>
        <dbReference type="ARBA" id="ARBA00023136"/>
    </source>
</evidence>
<evidence type="ECO:0000313" key="11">
    <source>
        <dbReference type="EMBL" id="NYJ22447.1"/>
    </source>
</evidence>
<dbReference type="PANTHER" id="PTHR42718">
    <property type="entry name" value="MAJOR FACILITATOR SUPERFAMILY MULTIDRUG TRANSPORTER MFSC"/>
    <property type="match status" value="1"/>
</dbReference>
<evidence type="ECO:0000313" key="12">
    <source>
        <dbReference type="Proteomes" id="UP000578352"/>
    </source>
</evidence>
<evidence type="ECO:0000256" key="9">
    <source>
        <dbReference type="SAM" id="Phobius"/>
    </source>
</evidence>
<dbReference type="GO" id="GO:0005886">
    <property type="term" value="C:plasma membrane"/>
    <property type="evidence" value="ECO:0007669"/>
    <property type="project" value="UniProtKB-SubCell"/>
</dbReference>
<dbReference type="Proteomes" id="UP000578352">
    <property type="component" value="Unassembled WGS sequence"/>
</dbReference>
<gene>
    <name evidence="11" type="ORF">HNR13_000734</name>
</gene>
<organism evidence="11 12">
    <name type="scientific">Leifsonia shinshuensis</name>
    <dbReference type="NCBI Taxonomy" id="150026"/>
    <lineage>
        <taxon>Bacteria</taxon>
        <taxon>Bacillati</taxon>
        <taxon>Actinomycetota</taxon>
        <taxon>Actinomycetes</taxon>
        <taxon>Micrococcales</taxon>
        <taxon>Microbacteriaceae</taxon>
        <taxon>Leifsonia</taxon>
    </lineage>
</organism>
<feature type="transmembrane region" description="Helical" evidence="9">
    <location>
        <begin position="47"/>
        <end position="66"/>
    </location>
</feature>
<keyword evidence="3" id="KW-0813">Transport</keyword>
<proteinExistence type="inferred from homology"/>
<evidence type="ECO:0000256" key="4">
    <source>
        <dbReference type="ARBA" id="ARBA00022475"/>
    </source>
</evidence>
<feature type="domain" description="Major facilitator superfamily (MFS) profile" evidence="10">
    <location>
        <begin position="10"/>
        <end position="489"/>
    </location>
</feature>
<keyword evidence="5 9" id="KW-0812">Transmembrane</keyword>
<comment type="similarity">
    <text evidence="2">Belongs to the major facilitator superfamily. EmrB family.</text>
</comment>
<feature type="transmembrane region" description="Helical" evidence="9">
    <location>
        <begin position="203"/>
        <end position="221"/>
    </location>
</feature>
<dbReference type="PROSITE" id="PS50850">
    <property type="entry name" value="MFS"/>
    <property type="match status" value="1"/>
</dbReference>
<feature type="transmembrane region" description="Helical" evidence="9">
    <location>
        <begin position="12"/>
        <end position="35"/>
    </location>
</feature>
<feature type="transmembrane region" description="Helical" evidence="9">
    <location>
        <begin position="279"/>
        <end position="300"/>
    </location>
</feature>
<evidence type="ECO:0000256" key="1">
    <source>
        <dbReference type="ARBA" id="ARBA00004651"/>
    </source>
</evidence>
<dbReference type="FunFam" id="1.20.1720.10:FF:000021">
    <property type="entry name" value="Drug resistance transporter, EmrB/QacA subfamily"/>
    <property type="match status" value="1"/>
</dbReference>
<dbReference type="InterPro" id="IPR011701">
    <property type="entry name" value="MFS"/>
</dbReference>
<protein>
    <submittedName>
        <fullName evidence="11">EmrB/QacA subfamily drug resistance transporter</fullName>
    </submittedName>
</protein>
<dbReference type="PANTHER" id="PTHR42718:SF42">
    <property type="entry name" value="EXPORT PROTEIN"/>
    <property type="match status" value="1"/>
</dbReference>
<feature type="transmembrane region" description="Helical" evidence="9">
    <location>
        <begin position="366"/>
        <end position="387"/>
    </location>
</feature>
<dbReference type="GO" id="GO:0022857">
    <property type="term" value="F:transmembrane transporter activity"/>
    <property type="evidence" value="ECO:0007669"/>
    <property type="project" value="InterPro"/>
</dbReference>
<feature type="transmembrane region" description="Helical" evidence="9">
    <location>
        <begin position="466"/>
        <end position="485"/>
    </location>
</feature>
<dbReference type="InterPro" id="IPR004638">
    <property type="entry name" value="EmrB-like"/>
</dbReference>
<evidence type="ECO:0000256" key="5">
    <source>
        <dbReference type="ARBA" id="ARBA00022692"/>
    </source>
</evidence>
<accession>A0A853CP63</accession>
<dbReference type="NCBIfam" id="TIGR00711">
    <property type="entry name" value="efflux_EmrB"/>
    <property type="match status" value="1"/>
</dbReference>
<keyword evidence="6 9" id="KW-1133">Transmembrane helix</keyword>
<dbReference type="Gene3D" id="1.20.1720.10">
    <property type="entry name" value="Multidrug resistance protein D"/>
    <property type="match status" value="1"/>
</dbReference>
<feature type="transmembrane region" description="Helical" evidence="9">
    <location>
        <begin position="140"/>
        <end position="159"/>
    </location>
</feature>
<feature type="transmembrane region" description="Helical" evidence="9">
    <location>
        <begin position="340"/>
        <end position="360"/>
    </location>
</feature>
<dbReference type="AlphaFoldDB" id="A0A853CP63"/>
<dbReference type="Pfam" id="PF07690">
    <property type="entry name" value="MFS_1"/>
    <property type="match status" value="1"/>
</dbReference>
<keyword evidence="4" id="KW-1003">Cell membrane</keyword>